<proteinExistence type="predicted"/>
<dbReference type="InterPro" id="IPR021257">
    <property type="entry name" value="DUF2809"/>
</dbReference>
<keyword evidence="2" id="KW-0614">Plasmid</keyword>
<keyword evidence="1" id="KW-1133">Transmembrane helix</keyword>
<feature type="transmembrane region" description="Helical" evidence="1">
    <location>
        <begin position="126"/>
        <end position="144"/>
    </location>
</feature>
<dbReference type="EMBL" id="CP007129">
    <property type="protein sequence ID" value="AHG92776.1"/>
    <property type="molecule type" value="Genomic_DNA"/>
</dbReference>
<dbReference type="AlphaFoldDB" id="W0RQ03"/>
<dbReference type="Pfam" id="PF10990">
    <property type="entry name" value="DUF2809"/>
    <property type="match status" value="1"/>
</dbReference>
<organism evidence="2 3">
    <name type="scientific">Gemmatirosa kalamazoonensis</name>
    <dbReference type="NCBI Taxonomy" id="861299"/>
    <lineage>
        <taxon>Bacteria</taxon>
        <taxon>Pseudomonadati</taxon>
        <taxon>Gemmatimonadota</taxon>
        <taxon>Gemmatimonadia</taxon>
        <taxon>Gemmatimonadales</taxon>
        <taxon>Gemmatimonadaceae</taxon>
        <taxon>Gemmatirosa</taxon>
    </lineage>
</organism>
<dbReference type="Proteomes" id="UP000019151">
    <property type="component" value="Plasmid 1"/>
</dbReference>
<keyword evidence="1" id="KW-0812">Transmembrane</keyword>
<feature type="transmembrane region" description="Helical" evidence="1">
    <location>
        <begin position="183"/>
        <end position="200"/>
    </location>
</feature>
<dbReference type="OrthoDB" id="5360192at2"/>
<dbReference type="InParanoid" id="W0RQ03"/>
<dbReference type="RefSeq" id="WP_025414103.1">
    <property type="nucleotide sequence ID" value="NZ_CP007129.1"/>
</dbReference>
<evidence type="ECO:0000256" key="1">
    <source>
        <dbReference type="SAM" id="Phobius"/>
    </source>
</evidence>
<dbReference type="HOGENOM" id="CLU_1033490_0_0_0"/>
<gene>
    <name evidence="2" type="ORF">J421_5241</name>
</gene>
<feature type="transmembrane region" description="Helical" evidence="1">
    <location>
        <begin position="40"/>
        <end position="59"/>
    </location>
</feature>
<keyword evidence="1" id="KW-0472">Membrane</keyword>
<name>W0RQ03_9BACT</name>
<reference evidence="2 3" key="1">
    <citation type="journal article" date="2014" name="Genome Announc.">
        <title>Genome Sequence and Methylome of Soil Bacterium Gemmatirosa kalamazoonensis KBS708T, a Member of the Rarely Cultivated Gemmatimonadetes Phylum.</title>
        <authorList>
            <person name="Debruyn J.M."/>
            <person name="Radosevich M."/>
            <person name="Wommack K.E."/>
            <person name="Polson S.W."/>
            <person name="Hauser L.J."/>
            <person name="Fawaz M.N."/>
            <person name="Korlach J."/>
            <person name="Tsai Y.C."/>
        </authorList>
    </citation>
    <scope>NUCLEOTIDE SEQUENCE [LARGE SCALE GENOMIC DNA]</scope>
    <source>
        <strain evidence="2 3">KBS708</strain>
        <plasmid evidence="3">Plasmid 1</plasmid>
    </source>
</reference>
<evidence type="ECO:0000313" key="3">
    <source>
        <dbReference type="Proteomes" id="UP000019151"/>
    </source>
</evidence>
<dbReference type="KEGG" id="gba:J421_5241"/>
<protein>
    <submittedName>
        <fullName evidence="2">Uncharacterized protein</fullName>
    </submittedName>
</protein>
<feature type="transmembrane region" description="Helical" evidence="1">
    <location>
        <begin position="156"/>
        <end position="176"/>
    </location>
</feature>
<feature type="transmembrane region" description="Helical" evidence="1">
    <location>
        <begin position="220"/>
        <end position="238"/>
    </location>
</feature>
<accession>W0RQ03</accession>
<geneLocation type="plasmid" evidence="2 3">
    <name>1</name>
</geneLocation>
<sequence length="269" mass="28055">MRPARGTYVALAVATIAVGLAVHLGGSAMPAAARDFVGDALWAAMIAWWVGAAVPDVALPRRAAVALALCFVVEVSQLYHAPALDAVRGTTLGHLVLGSGFDARDLAAYALGVLVAALIERAADRVLLVAGLLQLAAVFTPAAHARVVGGVPFVRLPTAGVALVTLGAATLVVSLWRRGWWRRVPGALSALVLAVVYWRLTRAPSGTIADPLLRRVLHPSWGFVPMTLAVLLALVGTVRWREPRGAGSIGQNLPSNVPLSAAEDRAHVP</sequence>
<evidence type="ECO:0000313" key="2">
    <source>
        <dbReference type="EMBL" id="AHG92776.1"/>
    </source>
</evidence>
<keyword evidence="3" id="KW-1185">Reference proteome</keyword>